<dbReference type="PROSITE" id="PS50043">
    <property type="entry name" value="HTH_LUXR_2"/>
    <property type="match status" value="1"/>
</dbReference>
<protein>
    <submittedName>
        <fullName evidence="5">DNA-binding NarL/FixJ family response regulator</fullName>
    </submittedName>
</protein>
<dbReference type="CDD" id="cd06170">
    <property type="entry name" value="LuxR_C_like"/>
    <property type="match status" value="1"/>
</dbReference>
<dbReference type="EMBL" id="JADBEM010000001">
    <property type="protein sequence ID" value="MBE1611674.1"/>
    <property type="molecule type" value="Genomic_DNA"/>
</dbReference>
<comment type="caution">
    <text evidence="5">The sequence shown here is derived from an EMBL/GenBank/DDBJ whole genome shotgun (WGS) entry which is preliminary data.</text>
</comment>
<dbReference type="SUPFAM" id="SSF46894">
    <property type="entry name" value="C-terminal effector domain of the bipartite response regulators"/>
    <property type="match status" value="1"/>
</dbReference>
<dbReference type="Proteomes" id="UP000638648">
    <property type="component" value="Unassembled WGS sequence"/>
</dbReference>
<organism evidence="5 6">
    <name type="scientific">Actinopolymorpha pittospori</name>
    <dbReference type="NCBI Taxonomy" id="648752"/>
    <lineage>
        <taxon>Bacteria</taxon>
        <taxon>Bacillati</taxon>
        <taxon>Actinomycetota</taxon>
        <taxon>Actinomycetes</taxon>
        <taxon>Propionibacteriales</taxon>
        <taxon>Actinopolymorphaceae</taxon>
        <taxon>Actinopolymorpha</taxon>
    </lineage>
</organism>
<dbReference type="PRINTS" id="PR00038">
    <property type="entry name" value="HTHLUXR"/>
</dbReference>
<evidence type="ECO:0000313" key="6">
    <source>
        <dbReference type="Proteomes" id="UP000638648"/>
    </source>
</evidence>
<evidence type="ECO:0000313" key="5">
    <source>
        <dbReference type="EMBL" id="MBE1611674.1"/>
    </source>
</evidence>
<keyword evidence="3" id="KW-0804">Transcription</keyword>
<dbReference type="Gene3D" id="3.40.50.2300">
    <property type="match status" value="1"/>
</dbReference>
<dbReference type="PANTHER" id="PTHR44688">
    <property type="entry name" value="DNA-BINDING TRANSCRIPTIONAL ACTIVATOR DEVR_DOSR"/>
    <property type="match status" value="1"/>
</dbReference>
<keyword evidence="6" id="KW-1185">Reference proteome</keyword>
<dbReference type="AlphaFoldDB" id="A0A927RE18"/>
<feature type="domain" description="HTH luxR-type" evidence="4">
    <location>
        <begin position="146"/>
        <end position="211"/>
    </location>
</feature>
<evidence type="ECO:0000256" key="1">
    <source>
        <dbReference type="ARBA" id="ARBA00023015"/>
    </source>
</evidence>
<dbReference type="PANTHER" id="PTHR44688:SF16">
    <property type="entry name" value="DNA-BINDING TRANSCRIPTIONAL ACTIVATOR DEVR_DOSR"/>
    <property type="match status" value="1"/>
</dbReference>
<dbReference type="InterPro" id="IPR016032">
    <property type="entry name" value="Sig_transdc_resp-reg_C-effctor"/>
</dbReference>
<accession>A0A927RE18</accession>
<dbReference type="Pfam" id="PF00196">
    <property type="entry name" value="GerE"/>
    <property type="match status" value="1"/>
</dbReference>
<gene>
    <name evidence="5" type="ORF">HEB94_008522</name>
</gene>
<sequence length="213" mass="23455">MSERINVYIRALDPLSQAGVMHTLRHRPEVWLLTEEDLATERVADPSVALVVTENVDEETVKVLESVHQFGRRRVVLVASRVEDGMLLAAVEAGVCSVVPRAHATAERLVHALQTTASGAGSLPPDLLGRLLAQVSKLQRHVLAPHGLSRTGLSDRETEVLRMVADGMDTREIADRLGYSERTVKNVLHDITSRLQLKNRSHAVAYALREGLI</sequence>
<name>A0A927RE18_9ACTN</name>
<evidence type="ECO:0000256" key="2">
    <source>
        <dbReference type="ARBA" id="ARBA00023125"/>
    </source>
</evidence>
<keyword evidence="2 5" id="KW-0238">DNA-binding</keyword>
<evidence type="ECO:0000256" key="3">
    <source>
        <dbReference type="ARBA" id="ARBA00023163"/>
    </source>
</evidence>
<dbReference type="GO" id="GO:0006355">
    <property type="term" value="P:regulation of DNA-templated transcription"/>
    <property type="evidence" value="ECO:0007669"/>
    <property type="project" value="InterPro"/>
</dbReference>
<dbReference type="GO" id="GO:0003677">
    <property type="term" value="F:DNA binding"/>
    <property type="evidence" value="ECO:0007669"/>
    <property type="project" value="UniProtKB-KW"/>
</dbReference>
<evidence type="ECO:0000259" key="4">
    <source>
        <dbReference type="PROSITE" id="PS50043"/>
    </source>
</evidence>
<dbReference type="InterPro" id="IPR000792">
    <property type="entry name" value="Tscrpt_reg_LuxR_C"/>
</dbReference>
<dbReference type="SMART" id="SM00421">
    <property type="entry name" value="HTH_LUXR"/>
    <property type="match status" value="1"/>
</dbReference>
<proteinExistence type="predicted"/>
<dbReference type="RefSeq" id="WP_192754849.1">
    <property type="nucleotide sequence ID" value="NZ_BAABJL010000176.1"/>
</dbReference>
<reference evidence="5" key="1">
    <citation type="submission" date="2020-10" db="EMBL/GenBank/DDBJ databases">
        <title>Sequencing the genomes of 1000 actinobacteria strains.</title>
        <authorList>
            <person name="Klenk H.-P."/>
        </authorList>
    </citation>
    <scope>NUCLEOTIDE SEQUENCE</scope>
    <source>
        <strain evidence="5">DSM 45354</strain>
    </source>
</reference>
<keyword evidence="1" id="KW-0805">Transcription regulation</keyword>